<dbReference type="GO" id="GO:0005634">
    <property type="term" value="C:nucleus"/>
    <property type="evidence" value="ECO:0007669"/>
    <property type="project" value="UniProtKB-SubCell"/>
</dbReference>
<name>A0A2G5T1L9_9PELO</name>
<dbReference type="SMART" id="SM00614">
    <property type="entry name" value="ZnF_BED"/>
    <property type="match status" value="1"/>
</dbReference>
<feature type="region of interest" description="Disordered" evidence="10">
    <location>
        <begin position="53"/>
        <end position="72"/>
    </location>
</feature>
<evidence type="ECO:0000256" key="4">
    <source>
        <dbReference type="ARBA" id="ARBA00022833"/>
    </source>
</evidence>
<organism evidence="12 13">
    <name type="scientific">Caenorhabditis nigoni</name>
    <dbReference type="NCBI Taxonomy" id="1611254"/>
    <lineage>
        <taxon>Eukaryota</taxon>
        <taxon>Metazoa</taxon>
        <taxon>Ecdysozoa</taxon>
        <taxon>Nematoda</taxon>
        <taxon>Chromadorea</taxon>
        <taxon>Rhabditida</taxon>
        <taxon>Rhabditina</taxon>
        <taxon>Rhabditomorpha</taxon>
        <taxon>Rhabditoidea</taxon>
        <taxon>Rhabditidae</taxon>
        <taxon>Peloderinae</taxon>
        <taxon>Caenorhabditis</taxon>
    </lineage>
</organism>
<dbReference type="OrthoDB" id="2438421at2759"/>
<dbReference type="EMBL" id="PDUG01000006">
    <property type="protein sequence ID" value="PIC21170.1"/>
    <property type="molecule type" value="Genomic_DNA"/>
</dbReference>
<dbReference type="GO" id="GO:0009791">
    <property type="term" value="P:post-embryonic development"/>
    <property type="evidence" value="ECO:0007669"/>
    <property type="project" value="UniProtKB-ARBA"/>
</dbReference>
<evidence type="ECO:0000256" key="2">
    <source>
        <dbReference type="ARBA" id="ARBA00022723"/>
    </source>
</evidence>
<evidence type="ECO:0000256" key="1">
    <source>
        <dbReference type="ARBA" id="ARBA00004123"/>
    </source>
</evidence>
<keyword evidence="5" id="KW-0805">Transcription regulation</keyword>
<dbReference type="STRING" id="1611254.A0A2G5T1L9"/>
<proteinExistence type="predicted"/>
<sequence length="628" mass="71206">MSSHSTVWKYFDKINGGKNVKCKLCGRMISYHSSTTVMKNHLNSFHSTEVEESENAALANSRGNRSQPTDKKDPNEDLVFAICTSSVPYRFLKNKHFLDFCHKLNSDHKILTPDSLRSKFSKNRSEYVDRLKKELKHVEKAWLSFDGWEAKYMDKSIYAIFIYYVENFQRKSALLGIECVEGSATAANVGKLVMRMLDLYCIDKSKVLGAVTDAGSNIVAFLDRNELFHSHCSAHVLSLIIKKSAQITHIKELIAKVNRCAAFLSRSKVERGKFRERSSMLNIHGRPPLPFSDTRWGGALLLAEAFLNHYQSLSATPALQDYLMNADDLAALKKYVNVMKPFLEALNSAESDNSFCSEVLVQFSHLSNYASSLEQRSALGRCLSNETKSRYAQYVKKNDAELNIFRYDSYVENDALLMSTYLDARFVYLPGILQRTRWEFIENSIQLYCDSIHVLNQTATGPPPKKPTLEESSFSQFVQSKRVSSHGSSVQAEMSNYKAIVLSGRPALDSSPLLFWHAHRDRFPILQKMGQHFLACTQSSAIVERLFSVCGCIVNNSRRNRMKSSTLNLHLLNASLATLQAKNEAGEMNEYDECEQSDSESEENRHEEISGEFNDDIFEEALARAMTI</sequence>
<dbReference type="SUPFAM" id="SSF53098">
    <property type="entry name" value="Ribonuclease H-like"/>
    <property type="match status" value="1"/>
</dbReference>
<evidence type="ECO:0000256" key="5">
    <source>
        <dbReference type="ARBA" id="ARBA00023015"/>
    </source>
</evidence>
<evidence type="ECO:0000256" key="3">
    <source>
        <dbReference type="ARBA" id="ARBA00022771"/>
    </source>
</evidence>
<dbReference type="PANTHER" id="PTHR46481:SF10">
    <property type="entry name" value="ZINC FINGER BED DOMAIN-CONTAINING PROTEIN 39"/>
    <property type="match status" value="1"/>
</dbReference>
<reference evidence="13" key="1">
    <citation type="submission" date="2017-10" db="EMBL/GenBank/DDBJ databases">
        <title>Rapid genome shrinkage in a self-fertile nematode reveals novel sperm competition proteins.</title>
        <authorList>
            <person name="Yin D."/>
            <person name="Schwarz E.M."/>
            <person name="Thomas C.G."/>
            <person name="Felde R.L."/>
            <person name="Korf I.F."/>
            <person name="Cutter A.D."/>
            <person name="Schartner C.M."/>
            <person name="Ralston E.J."/>
            <person name="Meyer B.J."/>
            <person name="Haag E.S."/>
        </authorList>
    </citation>
    <scope>NUCLEOTIDE SEQUENCE [LARGE SCALE GENOMIC DNA]</scope>
    <source>
        <strain evidence="13">JU1422</strain>
    </source>
</reference>
<dbReference type="InterPro" id="IPR012337">
    <property type="entry name" value="RNaseH-like_sf"/>
</dbReference>
<dbReference type="Pfam" id="PF02892">
    <property type="entry name" value="zf-BED"/>
    <property type="match status" value="1"/>
</dbReference>
<evidence type="ECO:0000256" key="9">
    <source>
        <dbReference type="PROSITE-ProRule" id="PRU00027"/>
    </source>
</evidence>
<dbReference type="GO" id="GO:0003677">
    <property type="term" value="F:DNA binding"/>
    <property type="evidence" value="ECO:0007669"/>
    <property type="project" value="UniProtKB-KW"/>
</dbReference>
<evidence type="ECO:0000313" key="13">
    <source>
        <dbReference type="Proteomes" id="UP000230233"/>
    </source>
</evidence>
<dbReference type="GO" id="GO:0008270">
    <property type="term" value="F:zinc ion binding"/>
    <property type="evidence" value="ECO:0007669"/>
    <property type="project" value="UniProtKB-KW"/>
</dbReference>
<keyword evidence="4" id="KW-0862">Zinc</keyword>
<dbReference type="PROSITE" id="PS50808">
    <property type="entry name" value="ZF_BED"/>
    <property type="match status" value="1"/>
</dbReference>
<keyword evidence="2" id="KW-0479">Metal-binding</keyword>
<keyword evidence="6" id="KW-0238">DNA-binding</keyword>
<feature type="region of interest" description="Disordered" evidence="10">
    <location>
        <begin position="587"/>
        <end position="614"/>
    </location>
</feature>
<feature type="domain" description="BED-type" evidence="11">
    <location>
        <begin position="2"/>
        <end position="53"/>
    </location>
</feature>
<comment type="caution">
    <text evidence="12">The sequence shown here is derived from an EMBL/GenBank/DDBJ whole genome shotgun (WGS) entry which is preliminary data.</text>
</comment>
<feature type="compositionally biased region" description="Acidic residues" evidence="10">
    <location>
        <begin position="587"/>
        <end position="601"/>
    </location>
</feature>
<dbReference type="AlphaFoldDB" id="A0A2G5T1L9"/>
<dbReference type="InterPro" id="IPR003656">
    <property type="entry name" value="Znf_BED"/>
</dbReference>
<dbReference type="Pfam" id="PF05699">
    <property type="entry name" value="Dimer_Tnp_hAT"/>
    <property type="match status" value="1"/>
</dbReference>
<keyword evidence="3 9" id="KW-0863">Zinc-finger</keyword>
<dbReference type="InterPro" id="IPR008906">
    <property type="entry name" value="HATC_C_dom"/>
</dbReference>
<dbReference type="InterPro" id="IPR052035">
    <property type="entry name" value="ZnF_BED_domain_contain"/>
</dbReference>
<dbReference type="GO" id="GO:0046983">
    <property type="term" value="F:protein dimerization activity"/>
    <property type="evidence" value="ECO:0007669"/>
    <property type="project" value="InterPro"/>
</dbReference>
<evidence type="ECO:0000256" key="10">
    <source>
        <dbReference type="SAM" id="MobiDB-lite"/>
    </source>
</evidence>
<evidence type="ECO:0000256" key="8">
    <source>
        <dbReference type="ARBA" id="ARBA00023242"/>
    </source>
</evidence>
<gene>
    <name evidence="12" type="primary">Cnig_chr_X.g26107</name>
    <name evidence="12" type="ORF">B9Z55_026107</name>
</gene>
<protein>
    <recommendedName>
        <fullName evidence="11">BED-type domain-containing protein</fullName>
    </recommendedName>
</protein>
<evidence type="ECO:0000256" key="6">
    <source>
        <dbReference type="ARBA" id="ARBA00023125"/>
    </source>
</evidence>
<evidence type="ECO:0000256" key="7">
    <source>
        <dbReference type="ARBA" id="ARBA00023163"/>
    </source>
</evidence>
<evidence type="ECO:0000313" key="12">
    <source>
        <dbReference type="EMBL" id="PIC21170.1"/>
    </source>
</evidence>
<evidence type="ECO:0000259" key="11">
    <source>
        <dbReference type="PROSITE" id="PS50808"/>
    </source>
</evidence>
<comment type="subcellular location">
    <subcellularLocation>
        <location evidence="1">Nucleus</location>
    </subcellularLocation>
</comment>
<dbReference type="PANTHER" id="PTHR46481">
    <property type="entry name" value="ZINC FINGER BED DOMAIN-CONTAINING PROTEIN 4"/>
    <property type="match status" value="1"/>
</dbReference>
<keyword evidence="7" id="KW-0804">Transcription</keyword>
<accession>A0A2G5T1L9</accession>
<keyword evidence="8" id="KW-0539">Nucleus</keyword>
<dbReference type="SUPFAM" id="SSF57667">
    <property type="entry name" value="beta-beta-alpha zinc fingers"/>
    <property type="match status" value="1"/>
</dbReference>
<keyword evidence="13" id="KW-1185">Reference proteome</keyword>
<dbReference type="InterPro" id="IPR036236">
    <property type="entry name" value="Znf_C2H2_sf"/>
</dbReference>
<dbReference type="Proteomes" id="UP000230233">
    <property type="component" value="Chromosome X"/>
</dbReference>